<reference evidence="2 3" key="1">
    <citation type="submission" date="2017-12" db="EMBL/GenBank/DDBJ databases">
        <title>Comparative genomics of Botrytis spp.</title>
        <authorList>
            <person name="Valero-Jimenez C.A."/>
            <person name="Tapia P."/>
            <person name="Veloso J."/>
            <person name="Silva-Moreno E."/>
            <person name="Staats M."/>
            <person name="Valdes J.H."/>
            <person name="Van Kan J.A.L."/>
        </authorList>
    </citation>
    <scope>NUCLEOTIDE SEQUENCE [LARGE SCALE GENOMIC DNA]</scope>
    <source>
        <strain evidence="2 3">MUCL3349</strain>
    </source>
</reference>
<feature type="region of interest" description="Disordered" evidence="1">
    <location>
        <begin position="1"/>
        <end position="34"/>
    </location>
</feature>
<evidence type="ECO:0000313" key="3">
    <source>
        <dbReference type="Proteomes" id="UP000297280"/>
    </source>
</evidence>
<proteinExistence type="predicted"/>
<evidence type="ECO:0000256" key="1">
    <source>
        <dbReference type="SAM" id="MobiDB-lite"/>
    </source>
</evidence>
<protein>
    <submittedName>
        <fullName evidence="2">Uncharacterized protein</fullName>
    </submittedName>
</protein>
<dbReference type="EMBL" id="PQXO01000500">
    <property type="protein sequence ID" value="TGO84474.1"/>
    <property type="molecule type" value="Genomic_DNA"/>
</dbReference>
<dbReference type="Proteomes" id="UP000297280">
    <property type="component" value="Unassembled WGS sequence"/>
</dbReference>
<dbReference type="AlphaFoldDB" id="A0A4Z1KLL4"/>
<keyword evidence="3" id="KW-1185">Reference proteome</keyword>
<sequence length="376" mass="41527">MQNEWFEFSDNEGASGEGSKDKSQEQEFNGFSNEISDEPIEIPRLKRYRIEKDIPNRVQDIKATGYQKLTNVIKISILCIFKSIVSLFKKDSYYNQKLHSKSTSQTAKNRGTKYRRIDAADGPACLDMMCGTLREGISILKGPEEANQISSEGGIDGLFSMSHNGMEHSNTRLVSKKLLKQDRGIRTSSNVPHVNPMLTTIFTSSTIGSCAIRAASTSRIAPANPKVSFQHWANSLLLILSVAASSTNIDGVVLDGHLRSEFPAQVQLFDSIPATALQIPVGRPAVSSNTSMKVAPRTLADDTVNEIIDAGHPRMFDISGYDFSPRTELLELPKMYLRHLELKDLAFASGFLELSDNPDFELGGLDPLIQDDINLN</sequence>
<evidence type="ECO:0000313" key="2">
    <source>
        <dbReference type="EMBL" id="TGO84474.1"/>
    </source>
</evidence>
<dbReference type="OrthoDB" id="3558783at2759"/>
<organism evidence="2 3">
    <name type="scientific">Botrytis porri</name>
    <dbReference type="NCBI Taxonomy" id="87229"/>
    <lineage>
        <taxon>Eukaryota</taxon>
        <taxon>Fungi</taxon>
        <taxon>Dikarya</taxon>
        <taxon>Ascomycota</taxon>
        <taxon>Pezizomycotina</taxon>
        <taxon>Leotiomycetes</taxon>
        <taxon>Helotiales</taxon>
        <taxon>Sclerotiniaceae</taxon>
        <taxon>Botrytis</taxon>
    </lineage>
</organism>
<accession>A0A4Z1KLL4</accession>
<gene>
    <name evidence="2" type="ORF">BPOR_0501g00080</name>
</gene>
<name>A0A4Z1KLL4_9HELO</name>
<comment type="caution">
    <text evidence="2">The sequence shown here is derived from an EMBL/GenBank/DDBJ whole genome shotgun (WGS) entry which is preliminary data.</text>
</comment>